<dbReference type="NCBIfam" id="TIGR00296">
    <property type="entry name" value="TIGR00296 family protein"/>
    <property type="match status" value="1"/>
</dbReference>
<dbReference type="Gene3D" id="3.30.700.20">
    <property type="entry name" value="Hypothetical protein ph0010, domain 1"/>
    <property type="match status" value="1"/>
</dbReference>
<dbReference type="Pfam" id="PF01871">
    <property type="entry name" value="AMMECR1"/>
    <property type="match status" value="1"/>
</dbReference>
<dbReference type="PROSITE" id="PS51112">
    <property type="entry name" value="AMMECR1"/>
    <property type="match status" value="1"/>
</dbReference>
<dbReference type="AlphaFoldDB" id="A0ABD0X4B6"/>
<evidence type="ECO:0000256" key="1">
    <source>
        <dbReference type="SAM" id="MobiDB-lite"/>
    </source>
</evidence>
<dbReference type="InterPro" id="IPR027485">
    <property type="entry name" value="AMMECR1_N"/>
</dbReference>
<dbReference type="InterPro" id="IPR036071">
    <property type="entry name" value="AMMECR1_dom_sf"/>
</dbReference>
<dbReference type="Proteomes" id="UP001557470">
    <property type="component" value="Unassembled WGS sequence"/>
</dbReference>
<dbReference type="EMBL" id="JAGEUA010000003">
    <property type="protein sequence ID" value="KAL0994128.1"/>
    <property type="molecule type" value="Genomic_DNA"/>
</dbReference>
<evidence type="ECO:0000313" key="3">
    <source>
        <dbReference type="EMBL" id="KAL0994128.1"/>
    </source>
</evidence>
<organism evidence="3 4">
    <name type="scientific">Umbra pygmaea</name>
    <name type="common">Eastern mudminnow</name>
    <dbReference type="NCBI Taxonomy" id="75934"/>
    <lineage>
        <taxon>Eukaryota</taxon>
        <taxon>Metazoa</taxon>
        <taxon>Chordata</taxon>
        <taxon>Craniata</taxon>
        <taxon>Vertebrata</taxon>
        <taxon>Euteleostomi</taxon>
        <taxon>Actinopterygii</taxon>
        <taxon>Neopterygii</taxon>
        <taxon>Teleostei</taxon>
        <taxon>Protacanthopterygii</taxon>
        <taxon>Esociformes</taxon>
        <taxon>Umbridae</taxon>
        <taxon>Umbra</taxon>
    </lineage>
</organism>
<gene>
    <name evidence="3" type="ORF">UPYG_G00118060</name>
</gene>
<evidence type="ECO:0000259" key="2">
    <source>
        <dbReference type="PROSITE" id="PS51112"/>
    </source>
</evidence>
<dbReference type="InterPro" id="IPR023473">
    <property type="entry name" value="AMMECR1"/>
</dbReference>
<reference evidence="3 4" key="1">
    <citation type="submission" date="2024-06" db="EMBL/GenBank/DDBJ databases">
        <authorList>
            <person name="Pan Q."/>
            <person name="Wen M."/>
            <person name="Jouanno E."/>
            <person name="Zahm M."/>
            <person name="Klopp C."/>
            <person name="Cabau C."/>
            <person name="Louis A."/>
            <person name="Berthelot C."/>
            <person name="Parey E."/>
            <person name="Roest Crollius H."/>
            <person name="Montfort J."/>
            <person name="Robinson-Rechavi M."/>
            <person name="Bouchez O."/>
            <person name="Lampietro C."/>
            <person name="Lopez Roques C."/>
            <person name="Donnadieu C."/>
            <person name="Postlethwait J."/>
            <person name="Bobe J."/>
            <person name="Verreycken H."/>
            <person name="Guiguen Y."/>
        </authorList>
    </citation>
    <scope>NUCLEOTIDE SEQUENCE [LARGE SCALE GENOMIC DNA]</scope>
    <source>
        <strain evidence="3">Up_M1</strain>
        <tissue evidence="3">Testis</tissue>
    </source>
</reference>
<feature type="region of interest" description="Disordered" evidence="1">
    <location>
        <begin position="171"/>
        <end position="213"/>
    </location>
</feature>
<feature type="compositionally biased region" description="Low complexity" evidence="1">
    <location>
        <begin position="198"/>
        <end position="208"/>
    </location>
</feature>
<dbReference type="PANTHER" id="PTHR13016">
    <property type="entry name" value="AMMECR1 HOMOLOG"/>
    <property type="match status" value="1"/>
</dbReference>
<proteinExistence type="predicted"/>
<name>A0ABD0X4B6_UMBPY</name>
<comment type="caution">
    <text evidence="3">The sequence shown here is derived from an EMBL/GenBank/DDBJ whole genome shotgun (WGS) entry which is preliminary data.</text>
</comment>
<feature type="domain" description="AMMECR1" evidence="2">
    <location>
        <begin position="213"/>
        <end position="407"/>
    </location>
</feature>
<dbReference type="FunFam" id="3.30.700.20:FF:000001">
    <property type="entry name" value="AMME syndrome candidate gene 1"/>
    <property type="match status" value="1"/>
</dbReference>
<sequence>MFFLFTSVVIVLRKRGLYFGPYFRSIEPFEVVHSCLLKGKKTYGFCVRHVLFKGNDRVTLQSLHIGYNVARQKKLKWSSVRHTYKRSGICTSGRRSPTLPAVTVMGRKRCVGADCSKMAAGCCGVKKQKLSGSPGSGGPGGVGAGNGVAGTGHCGSDLGIGSSSTVATGNMNRVNGLGGPGGSSSTNALSPTPGGYNSTGLSPNLSPGSGSGSGGRKMVVSAEMCCFCFDVLYCHLYGYQPPRTPRFTNDPYPLFVTWKIGRDKRLRGCIGTFSAMNLHSGLREYTLTSALKDSRFPPMTRDELPRLFCSVSLLTNFEDVGDYLDWEVGVHGIRIEFFNEKGSKRTATYLPEVAKEQGWDHIQTIDSLLRKGGYKAPITNDFRKTIKLTRYRSEKMTMSYAEYIAHRQHHHYQNGIGHPLPPYNHYS</sequence>
<evidence type="ECO:0000313" key="4">
    <source>
        <dbReference type="Proteomes" id="UP001557470"/>
    </source>
</evidence>
<dbReference type="InterPro" id="IPR002733">
    <property type="entry name" value="AMMECR1_domain"/>
</dbReference>
<dbReference type="SUPFAM" id="SSF143447">
    <property type="entry name" value="AMMECR1-like"/>
    <property type="match status" value="1"/>
</dbReference>
<keyword evidence="4" id="KW-1185">Reference proteome</keyword>
<protein>
    <recommendedName>
        <fullName evidence="2">AMMECR1 domain-containing protein</fullName>
    </recommendedName>
</protein>
<accession>A0ABD0X4B6</accession>
<dbReference type="PANTHER" id="PTHR13016:SF0">
    <property type="entry name" value="AMME SYNDROME CANDIDATE GENE 1 PROTEIN"/>
    <property type="match status" value="1"/>
</dbReference>